<dbReference type="Proteomes" id="UP000255265">
    <property type="component" value="Unassembled WGS sequence"/>
</dbReference>
<dbReference type="GO" id="GO:0015627">
    <property type="term" value="C:type II protein secretion system complex"/>
    <property type="evidence" value="ECO:0007669"/>
    <property type="project" value="InterPro"/>
</dbReference>
<keyword evidence="11" id="KW-1185">Reference proteome</keyword>
<dbReference type="OrthoDB" id="193195at2"/>
<dbReference type="InterPro" id="IPR013362">
    <property type="entry name" value="Pilus_4_PilV"/>
</dbReference>
<dbReference type="NCBIfam" id="TIGR02532">
    <property type="entry name" value="IV_pilin_GFxxxE"/>
    <property type="match status" value="1"/>
</dbReference>
<dbReference type="PANTHER" id="PTHR38779:SF2">
    <property type="entry name" value="TYPE II SECRETION SYSTEM PROTEIN I-RELATED"/>
    <property type="match status" value="1"/>
</dbReference>
<accession>A0A370FGE2</accession>
<dbReference type="AlphaFoldDB" id="A0A370FGE2"/>
<keyword evidence="5" id="KW-0997">Cell inner membrane</keyword>
<keyword evidence="7 9" id="KW-1133">Transmembrane helix</keyword>
<proteinExistence type="inferred from homology"/>
<organism evidence="10 11">
    <name type="scientific">Pseudacidovorax intermedius</name>
    <dbReference type="NCBI Taxonomy" id="433924"/>
    <lineage>
        <taxon>Bacteria</taxon>
        <taxon>Pseudomonadati</taxon>
        <taxon>Pseudomonadota</taxon>
        <taxon>Betaproteobacteria</taxon>
        <taxon>Burkholderiales</taxon>
        <taxon>Comamonadaceae</taxon>
        <taxon>Pseudacidovorax</taxon>
    </lineage>
</organism>
<sequence>MLTPVHTRARRARPQQGATIIEVLVALAIFAIGMLGIAGLYATAVRQASGAEYRTTAAMLANDLIGRMWMSDRTAGTLQGNYGSSGNGAGYASWRAAVTNSGLPGADSSTLAPTVTFSTVSGGGTSPVSTSLATITIFWKGPGDATAHQYVALAQMKP</sequence>
<keyword evidence="6 9" id="KW-0812">Transmembrane</keyword>
<evidence type="ECO:0000256" key="6">
    <source>
        <dbReference type="ARBA" id="ARBA00022692"/>
    </source>
</evidence>
<dbReference type="EMBL" id="QQAV01000004">
    <property type="protein sequence ID" value="RDI25290.1"/>
    <property type="molecule type" value="Genomic_DNA"/>
</dbReference>
<evidence type="ECO:0000256" key="4">
    <source>
        <dbReference type="ARBA" id="ARBA00022481"/>
    </source>
</evidence>
<dbReference type="GO" id="GO:0015628">
    <property type="term" value="P:protein secretion by the type II secretion system"/>
    <property type="evidence" value="ECO:0007669"/>
    <property type="project" value="InterPro"/>
</dbReference>
<dbReference type="PANTHER" id="PTHR38779">
    <property type="entry name" value="TYPE II SECRETION SYSTEM PROTEIN I-RELATED"/>
    <property type="match status" value="1"/>
</dbReference>
<comment type="similarity">
    <text evidence="2">Belongs to the GSP I family.</text>
</comment>
<evidence type="ECO:0000256" key="7">
    <source>
        <dbReference type="ARBA" id="ARBA00022989"/>
    </source>
</evidence>
<evidence type="ECO:0000256" key="1">
    <source>
        <dbReference type="ARBA" id="ARBA00004377"/>
    </source>
</evidence>
<keyword evidence="3" id="KW-1003">Cell membrane</keyword>
<dbReference type="Pfam" id="PF07963">
    <property type="entry name" value="N_methyl"/>
    <property type="match status" value="1"/>
</dbReference>
<evidence type="ECO:0000256" key="5">
    <source>
        <dbReference type="ARBA" id="ARBA00022519"/>
    </source>
</evidence>
<name>A0A370FGE2_9BURK</name>
<evidence type="ECO:0000313" key="10">
    <source>
        <dbReference type="EMBL" id="RDI25290.1"/>
    </source>
</evidence>
<comment type="subcellular location">
    <subcellularLocation>
        <location evidence="1">Cell inner membrane</location>
        <topology evidence="1">Single-pass membrane protein</topology>
    </subcellularLocation>
</comment>
<feature type="transmembrane region" description="Helical" evidence="9">
    <location>
        <begin position="20"/>
        <end position="42"/>
    </location>
</feature>
<gene>
    <name evidence="10" type="ORF">DFR41_104350</name>
</gene>
<reference evidence="10 11" key="1">
    <citation type="submission" date="2018-07" db="EMBL/GenBank/DDBJ databases">
        <title>Genomic Encyclopedia of Type Strains, Phase IV (KMG-IV): sequencing the most valuable type-strain genomes for metagenomic binning, comparative biology and taxonomic classification.</title>
        <authorList>
            <person name="Goeker M."/>
        </authorList>
    </citation>
    <scope>NUCLEOTIDE SEQUENCE [LARGE SCALE GENOMIC DNA]</scope>
    <source>
        <strain evidence="10 11">DSM 21352</strain>
    </source>
</reference>
<evidence type="ECO:0000256" key="2">
    <source>
        <dbReference type="ARBA" id="ARBA00008358"/>
    </source>
</evidence>
<dbReference type="InterPro" id="IPR010052">
    <property type="entry name" value="T2SS_protein-GspI"/>
</dbReference>
<evidence type="ECO:0000256" key="8">
    <source>
        <dbReference type="ARBA" id="ARBA00023136"/>
    </source>
</evidence>
<keyword evidence="4" id="KW-0488">Methylation</keyword>
<comment type="caution">
    <text evidence="10">The sequence shown here is derived from an EMBL/GenBank/DDBJ whole genome shotgun (WGS) entry which is preliminary data.</text>
</comment>
<protein>
    <submittedName>
        <fullName evidence="10">Type IV pilus assembly protein PilV</fullName>
    </submittedName>
</protein>
<dbReference type="NCBIfam" id="TIGR02523">
    <property type="entry name" value="type_IV_pilV"/>
    <property type="match status" value="1"/>
</dbReference>
<keyword evidence="8 9" id="KW-0472">Membrane</keyword>
<evidence type="ECO:0000313" key="11">
    <source>
        <dbReference type="Proteomes" id="UP000255265"/>
    </source>
</evidence>
<evidence type="ECO:0000256" key="9">
    <source>
        <dbReference type="SAM" id="Phobius"/>
    </source>
</evidence>
<dbReference type="InterPro" id="IPR012902">
    <property type="entry name" value="N_methyl_site"/>
</dbReference>
<dbReference type="GO" id="GO:0005886">
    <property type="term" value="C:plasma membrane"/>
    <property type="evidence" value="ECO:0007669"/>
    <property type="project" value="UniProtKB-SubCell"/>
</dbReference>
<evidence type="ECO:0000256" key="3">
    <source>
        <dbReference type="ARBA" id="ARBA00022475"/>
    </source>
</evidence>
<dbReference type="RefSeq" id="WP_114803093.1">
    <property type="nucleotide sequence ID" value="NZ_QQAV01000004.1"/>
</dbReference>